<dbReference type="STRING" id="76193.A0A194RLI8"/>
<dbReference type="Pfam" id="PF00853">
    <property type="entry name" value="Runt"/>
    <property type="match status" value="1"/>
</dbReference>
<dbReference type="GO" id="GO:0005524">
    <property type="term" value="F:ATP binding"/>
    <property type="evidence" value="ECO:0007669"/>
    <property type="project" value="InterPro"/>
</dbReference>
<evidence type="ECO:0000256" key="5">
    <source>
        <dbReference type="SAM" id="MobiDB-lite"/>
    </source>
</evidence>
<keyword evidence="4" id="KW-0539">Nucleus</keyword>
<evidence type="ECO:0000256" key="1">
    <source>
        <dbReference type="ARBA" id="ARBA00004123"/>
    </source>
</evidence>
<dbReference type="InterPro" id="IPR008967">
    <property type="entry name" value="p53-like_TF_DNA-bd_sf"/>
</dbReference>
<dbReference type="PANTHER" id="PTHR11950">
    <property type="entry name" value="RUNT RELATED"/>
    <property type="match status" value="1"/>
</dbReference>
<evidence type="ECO:0000259" key="6">
    <source>
        <dbReference type="PROSITE" id="PS51062"/>
    </source>
</evidence>
<accession>A0A194RLI8</accession>
<name>A0A194RLI8_PAPMA</name>
<dbReference type="PRINTS" id="PR00967">
    <property type="entry name" value="ONCOGENEAML1"/>
</dbReference>
<proteinExistence type="predicted"/>
<dbReference type="GO" id="GO:0005634">
    <property type="term" value="C:nucleus"/>
    <property type="evidence" value="ECO:0007669"/>
    <property type="project" value="UniProtKB-SubCell"/>
</dbReference>
<dbReference type="PANTHER" id="PTHR11950:SF31">
    <property type="entry name" value="SEGMENTATION PROTEIN RUNT"/>
    <property type="match status" value="1"/>
</dbReference>
<dbReference type="InterPro" id="IPR000040">
    <property type="entry name" value="AML1_Runt"/>
</dbReference>
<keyword evidence="8" id="KW-1185">Reference proteome</keyword>
<dbReference type="GO" id="GO:0000978">
    <property type="term" value="F:RNA polymerase II cis-regulatory region sequence-specific DNA binding"/>
    <property type="evidence" value="ECO:0007669"/>
    <property type="project" value="TreeGrafter"/>
</dbReference>
<keyword evidence="2" id="KW-0805">Transcription regulation</keyword>
<dbReference type="AlphaFoldDB" id="A0A194RLI8"/>
<protein>
    <submittedName>
        <fullName evidence="7">Segmentation protein Runt</fullName>
    </submittedName>
</protein>
<dbReference type="GO" id="GO:0000981">
    <property type="term" value="F:DNA-binding transcription factor activity, RNA polymerase II-specific"/>
    <property type="evidence" value="ECO:0007669"/>
    <property type="project" value="TreeGrafter"/>
</dbReference>
<feature type="region of interest" description="Disordered" evidence="5">
    <location>
        <begin position="566"/>
        <end position="599"/>
    </location>
</feature>
<dbReference type="InParanoid" id="A0A194RLI8"/>
<evidence type="ECO:0000256" key="2">
    <source>
        <dbReference type="ARBA" id="ARBA00023015"/>
    </source>
</evidence>
<dbReference type="FunFam" id="2.60.40.720:FF:000001">
    <property type="entry name" value="Runt-related transcription factor"/>
    <property type="match status" value="1"/>
</dbReference>
<feature type="compositionally biased region" description="Polar residues" evidence="5">
    <location>
        <begin position="569"/>
        <end position="591"/>
    </location>
</feature>
<dbReference type="Gene3D" id="2.60.40.720">
    <property type="match status" value="1"/>
</dbReference>
<dbReference type="InterPro" id="IPR013524">
    <property type="entry name" value="Runt_dom"/>
</dbReference>
<dbReference type="GO" id="GO:0001709">
    <property type="term" value="P:cell fate determination"/>
    <property type="evidence" value="ECO:0007669"/>
    <property type="project" value="UniProtKB-ARBA"/>
</dbReference>
<dbReference type="PROSITE" id="PS51062">
    <property type="entry name" value="RUNT"/>
    <property type="match status" value="1"/>
</dbReference>
<evidence type="ECO:0000313" key="7">
    <source>
        <dbReference type="EMBL" id="KPJ18698.1"/>
    </source>
</evidence>
<feature type="domain" description="Runt" evidence="6">
    <location>
        <begin position="213"/>
        <end position="341"/>
    </location>
</feature>
<organism evidence="7 8">
    <name type="scientific">Papilio machaon</name>
    <name type="common">Old World swallowtail butterfly</name>
    <dbReference type="NCBI Taxonomy" id="76193"/>
    <lineage>
        <taxon>Eukaryota</taxon>
        <taxon>Metazoa</taxon>
        <taxon>Ecdysozoa</taxon>
        <taxon>Arthropoda</taxon>
        <taxon>Hexapoda</taxon>
        <taxon>Insecta</taxon>
        <taxon>Pterygota</taxon>
        <taxon>Neoptera</taxon>
        <taxon>Endopterygota</taxon>
        <taxon>Lepidoptera</taxon>
        <taxon>Glossata</taxon>
        <taxon>Ditrysia</taxon>
        <taxon>Papilionoidea</taxon>
        <taxon>Papilionidae</taxon>
        <taxon>Papilioninae</taxon>
        <taxon>Papilio</taxon>
    </lineage>
</organism>
<dbReference type="InterPro" id="IPR012346">
    <property type="entry name" value="p53/RUNT-type_TF_DNA-bd_sf"/>
</dbReference>
<feature type="compositionally biased region" description="Polar residues" evidence="5">
    <location>
        <begin position="468"/>
        <end position="497"/>
    </location>
</feature>
<gene>
    <name evidence="7" type="ORF">RR48_10642</name>
</gene>
<feature type="region of interest" description="Disordered" evidence="5">
    <location>
        <begin position="468"/>
        <end position="523"/>
    </location>
</feature>
<dbReference type="SUPFAM" id="SSF49417">
    <property type="entry name" value="p53-like transcription factors"/>
    <property type="match status" value="1"/>
</dbReference>
<dbReference type="EMBL" id="KQ459989">
    <property type="protein sequence ID" value="KPJ18698.1"/>
    <property type="molecule type" value="Genomic_DNA"/>
</dbReference>
<dbReference type="FunCoup" id="A0A194RLI8">
    <property type="interactions" value="40"/>
</dbReference>
<reference evidence="7 8" key="1">
    <citation type="journal article" date="2015" name="Nat. Commun.">
        <title>Outbred genome sequencing and CRISPR/Cas9 gene editing in butterflies.</title>
        <authorList>
            <person name="Li X."/>
            <person name="Fan D."/>
            <person name="Zhang W."/>
            <person name="Liu G."/>
            <person name="Zhang L."/>
            <person name="Zhao L."/>
            <person name="Fang X."/>
            <person name="Chen L."/>
            <person name="Dong Y."/>
            <person name="Chen Y."/>
            <person name="Ding Y."/>
            <person name="Zhao R."/>
            <person name="Feng M."/>
            <person name="Zhu Y."/>
            <person name="Feng Y."/>
            <person name="Jiang X."/>
            <person name="Zhu D."/>
            <person name="Xiang H."/>
            <person name="Feng X."/>
            <person name="Li S."/>
            <person name="Wang J."/>
            <person name="Zhang G."/>
            <person name="Kronforst M.R."/>
            <person name="Wang W."/>
        </authorList>
    </citation>
    <scope>NUCLEOTIDE SEQUENCE [LARGE SCALE GENOMIC DNA]</scope>
    <source>
        <strain evidence="7">Ya'a_city_454_Pm</strain>
        <tissue evidence="7">Whole body</tissue>
    </source>
</reference>
<evidence type="ECO:0000256" key="4">
    <source>
        <dbReference type="ARBA" id="ARBA00023242"/>
    </source>
</evidence>
<dbReference type="Proteomes" id="UP000053240">
    <property type="component" value="Unassembled WGS sequence"/>
</dbReference>
<sequence length="599" mass="64794">MSPSIGFRASRGFPPPHGLITAASRYVTATVQKNPAVPVARAVSAGRRPAPSSIFIKTQRPTATVPLVPAARALRLLPAFYETQGPPPGHQSKPGPREHASLAVAVAASVPVVRLRPAVSRARLLSPPGVLPAANKWCSLAPSRAHTSRNFPRRHARSARTLKYIRALQTFRRFVFVWRVLLSGVLALRPALESMHLPHASPPALSMADVYSHIHEYYRQSHGELVQTGSPAVLCSSLPGHWRSNKSLPVAFKVVALDDVQDGTLVTIKAGNDENVMAELRNCTAVMKNQVAKFNDLRFVGRSGRGKSFTLTITISTFPSQVATYCKAIKVTVDGPREPRTKQNYGYGHPGAFNPFLLNAGWFDAAYLNYAWADLNSRFSQQHSKTCAAPISTPPVALPGSELFPFPPAMANLPPAGLLPPPGAFLPPNGLLPFAPHPADLTLKSLPPELTLKNGVNPYEALRHLQSVSSMDTSSARLSPTSSRQSGSPRSIVNASPRSKADSKSEVNSTHEATISDESDEEPIEVVKSAFHPTRPANVELQEMKQVQAADSTVSDRPRLRNDLKAPSARTTRVLSTSPTSTKLSNGTIPSHKSVWRPY</sequence>
<comment type="subcellular location">
    <subcellularLocation>
        <location evidence="1">Nucleus</location>
    </subcellularLocation>
</comment>
<evidence type="ECO:0000313" key="8">
    <source>
        <dbReference type="Proteomes" id="UP000053240"/>
    </source>
</evidence>
<evidence type="ECO:0000256" key="3">
    <source>
        <dbReference type="ARBA" id="ARBA00023163"/>
    </source>
</evidence>
<keyword evidence="3" id="KW-0804">Transcription</keyword>